<accession>A0A1I1B4D1</accession>
<dbReference type="EMBL" id="FOKI01000064">
    <property type="protein sequence ID" value="SFB45195.1"/>
    <property type="molecule type" value="Genomic_DNA"/>
</dbReference>
<name>A0A1I1B4D1_9CLOT</name>
<sequence length="458" mass="53809">MRYIGPFLRINSLSIDNVKNQLDHFTKESLKHIALNSRCGITTPLKDLKIPSSPNIDINIFKENSLLLCMYKKSDGKVLKNKYGLYWDENTFKKDINVSSNILFTLNLLNISNYYYKLETLDKKLYSLGVLYSNLCKCQLDFYYKYLRNEDGIFVDKKNLSPGSSKNISLESTDNVYKVSDQGFIMLVNYLYSIDPNSRDSSVYKDFSSDILNMLIHYRDELYEVSHVERATLLLSLNLFCNYSNDDSAKELLMDLMDYHFQCFLDENRLYNYDDFKELPLNLINICMYQKFTGLENFNKQKDDILEILDNLYDEKLGVLMKKKNKKEFKIYASDINLFLSSLILCNEDNKFDMHIVDFYKKHFIDSNLIPSWPDCPNLDSVERYNNFSLKADDLISDSNFRPNSILPPESSGFAPIMYKSVYYNTKKCNFSKIKSYFDSYENMFSLFINLYTINSHI</sequence>
<gene>
    <name evidence="1" type="ORF">SAMN04488528_10648</name>
</gene>
<dbReference type="AlphaFoldDB" id="A0A1I1B4D1"/>
<dbReference type="OrthoDB" id="1949729at2"/>
<evidence type="ECO:0000313" key="2">
    <source>
        <dbReference type="Proteomes" id="UP000198619"/>
    </source>
</evidence>
<proteinExistence type="predicted"/>
<keyword evidence="2" id="KW-1185">Reference proteome</keyword>
<evidence type="ECO:0000313" key="1">
    <source>
        <dbReference type="EMBL" id="SFB45195.1"/>
    </source>
</evidence>
<protein>
    <submittedName>
        <fullName evidence="1">Uncharacterized protein</fullName>
    </submittedName>
</protein>
<dbReference type="RefSeq" id="WP_090043210.1">
    <property type="nucleotide sequence ID" value="NZ_FOKI01000064.1"/>
</dbReference>
<dbReference type="Proteomes" id="UP000198619">
    <property type="component" value="Unassembled WGS sequence"/>
</dbReference>
<dbReference type="STRING" id="84698.SAMN04488528_10648"/>
<reference evidence="1 2" key="1">
    <citation type="submission" date="2016-10" db="EMBL/GenBank/DDBJ databases">
        <authorList>
            <person name="de Groot N.N."/>
        </authorList>
    </citation>
    <scope>NUCLEOTIDE SEQUENCE [LARGE SCALE GENOMIC DNA]</scope>
    <source>
        <strain evidence="1 2">DSM 12271</strain>
    </source>
</reference>
<organism evidence="1 2">
    <name type="scientific">Clostridium frigidicarnis</name>
    <dbReference type="NCBI Taxonomy" id="84698"/>
    <lineage>
        <taxon>Bacteria</taxon>
        <taxon>Bacillati</taxon>
        <taxon>Bacillota</taxon>
        <taxon>Clostridia</taxon>
        <taxon>Eubacteriales</taxon>
        <taxon>Clostridiaceae</taxon>
        <taxon>Clostridium</taxon>
    </lineage>
</organism>